<sequence length="237" mass="27702">MTHGSSHQATEARVRRKPMEHECRLKKKQKSRRRMRISKECMNRLVMDYLVGKGYREVAEAFWRDSGTKPHMDLQLVQERMNVQQLLLKGQIQKARSKLITMDPDFLKQNTEMDFLLAKQELIELIKAQNIEKALQFAIKNLAPFGQKSPQFLREIEKTMSIIAFKNPSESPLGYVLEQAQRRSVASEVNSAILRSRTQELEPMLPSMVQQFHYMENQLEAKLNRRSQGIRVDDSTR</sequence>
<dbReference type="SMART" id="SM00757">
    <property type="entry name" value="CRA"/>
    <property type="match status" value="1"/>
</dbReference>
<dbReference type="SMART" id="SM00668">
    <property type="entry name" value="CTLH"/>
    <property type="match status" value="1"/>
</dbReference>
<evidence type="ECO:0000256" key="1">
    <source>
        <dbReference type="SAM" id="MobiDB-lite"/>
    </source>
</evidence>
<dbReference type="PROSITE" id="PS50897">
    <property type="entry name" value="CTLH"/>
    <property type="match status" value="1"/>
</dbReference>
<name>A0ABN8D2V8_9STRA</name>
<feature type="domain" description="CTLH" evidence="2">
    <location>
        <begin position="77"/>
        <end position="133"/>
    </location>
</feature>
<dbReference type="InterPro" id="IPR050618">
    <property type="entry name" value="Ubq-SigPath_Reg"/>
</dbReference>
<evidence type="ECO:0000313" key="3">
    <source>
        <dbReference type="EMBL" id="CAH0519168.1"/>
    </source>
</evidence>
<dbReference type="PANTHER" id="PTHR12864">
    <property type="entry name" value="RAN BINDING PROTEIN 9-RELATED"/>
    <property type="match status" value="1"/>
</dbReference>
<evidence type="ECO:0000313" key="4">
    <source>
        <dbReference type="Proteomes" id="UP001158986"/>
    </source>
</evidence>
<feature type="compositionally biased region" description="Basic and acidic residues" evidence="1">
    <location>
        <begin position="10"/>
        <end position="23"/>
    </location>
</feature>
<organism evidence="3 4">
    <name type="scientific">Peronospora belbahrii</name>
    <dbReference type="NCBI Taxonomy" id="622444"/>
    <lineage>
        <taxon>Eukaryota</taxon>
        <taxon>Sar</taxon>
        <taxon>Stramenopiles</taxon>
        <taxon>Oomycota</taxon>
        <taxon>Peronosporomycetes</taxon>
        <taxon>Peronosporales</taxon>
        <taxon>Peronosporaceae</taxon>
        <taxon>Peronospora</taxon>
    </lineage>
</organism>
<protein>
    <recommendedName>
        <fullName evidence="2">CTLH domain-containing protein</fullName>
    </recommendedName>
</protein>
<evidence type="ECO:0000259" key="2">
    <source>
        <dbReference type="PROSITE" id="PS50897"/>
    </source>
</evidence>
<comment type="caution">
    <text evidence="3">The sequence shown here is derived from an EMBL/GenBank/DDBJ whole genome shotgun (WGS) entry which is preliminary data.</text>
</comment>
<dbReference type="Pfam" id="PF08513">
    <property type="entry name" value="LisH"/>
    <property type="match status" value="1"/>
</dbReference>
<dbReference type="Pfam" id="PF10607">
    <property type="entry name" value="CTLH"/>
    <property type="match status" value="1"/>
</dbReference>
<accession>A0ABN8D2V8</accession>
<dbReference type="InterPro" id="IPR013144">
    <property type="entry name" value="CRA_dom"/>
</dbReference>
<feature type="region of interest" description="Disordered" evidence="1">
    <location>
        <begin position="1"/>
        <end position="30"/>
    </location>
</feature>
<keyword evidence="4" id="KW-1185">Reference proteome</keyword>
<dbReference type="InterPro" id="IPR024964">
    <property type="entry name" value="CTLH/CRA"/>
</dbReference>
<dbReference type="PROSITE" id="PS50896">
    <property type="entry name" value="LISH"/>
    <property type="match status" value="1"/>
</dbReference>
<dbReference type="Proteomes" id="UP001158986">
    <property type="component" value="Unassembled WGS sequence"/>
</dbReference>
<gene>
    <name evidence="3" type="ORF">PBS001_LOCUS5704</name>
</gene>
<dbReference type="InterPro" id="IPR006594">
    <property type="entry name" value="LisH"/>
</dbReference>
<dbReference type="InterPro" id="IPR006595">
    <property type="entry name" value="CTLH_C"/>
</dbReference>
<dbReference type="EMBL" id="CAKLCB010000280">
    <property type="protein sequence ID" value="CAH0519168.1"/>
    <property type="molecule type" value="Genomic_DNA"/>
</dbReference>
<reference evidence="3 4" key="1">
    <citation type="submission" date="2021-11" db="EMBL/GenBank/DDBJ databases">
        <authorList>
            <person name="Islam A."/>
            <person name="Islam S."/>
            <person name="Flora M.S."/>
            <person name="Rahman M."/>
            <person name="Ziaur R.M."/>
            <person name="Epstein J.H."/>
            <person name="Hassan M."/>
            <person name="Klassen M."/>
            <person name="Woodard K."/>
            <person name="Webb A."/>
            <person name="Webby R.J."/>
            <person name="El Zowalaty M.E."/>
        </authorList>
    </citation>
    <scope>NUCLEOTIDE SEQUENCE [LARGE SCALE GENOMIC DNA]</scope>
    <source>
        <strain evidence="3">Pbs1</strain>
    </source>
</reference>
<proteinExistence type="predicted"/>